<gene>
    <name evidence="1" type="ORF">MLD38_039384</name>
</gene>
<evidence type="ECO:0000313" key="2">
    <source>
        <dbReference type="Proteomes" id="UP001057402"/>
    </source>
</evidence>
<organism evidence="1 2">
    <name type="scientific">Melastoma candidum</name>
    <dbReference type="NCBI Taxonomy" id="119954"/>
    <lineage>
        <taxon>Eukaryota</taxon>
        <taxon>Viridiplantae</taxon>
        <taxon>Streptophyta</taxon>
        <taxon>Embryophyta</taxon>
        <taxon>Tracheophyta</taxon>
        <taxon>Spermatophyta</taxon>
        <taxon>Magnoliopsida</taxon>
        <taxon>eudicotyledons</taxon>
        <taxon>Gunneridae</taxon>
        <taxon>Pentapetalae</taxon>
        <taxon>rosids</taxon>
        <taxon>malvids</taxon>
        <taxon>Myrtales</taxon>
        <taxon>Melastomataceae</taxon>
        <taxon>Melastomatoideae</taxon>
        <taxon>Melastomateae</taxon>
        <taxon>Melastoma</taxon>
    </lineage>
</organism>
<keyword evidence="2" id="KW-1185">Reference proteome</keyword>
<evidence type="ECO:0000313" key="1">
    <source>
        <dbReference type="EMBL" id="KAI4303791.1"/>
    </source>
</evidence>
<dbReference type="EMBL" id="CM042891">
    <property type="protein sequence ID" value="KAI4303791.1"/>
    <property type="molecule type" value="Genomic_DNA"/>
</dbReference>
<protein>
    <submittedName>
        <fullName evidence="1">Uncharacterized protein</fullName>
    </submittedName>
</protein>
<proteinExistence type="predicted"/>
<name>A0ACB9L1W6_9MYRT</name>
<sequence length="416" mass="45482">MMMMMMMQEPKDPAIKLFGKEIPLSSSSSDTTSVEKEDWDEEPADETETKKRSSVETSETTRRSSIIDASLDSVTMEAAAVDQGGTTKPKSSKTMKKPDKVLPCPRCNSTNTKFCYYNNYNVHQPRHFCRSCQRYWTAGGNMRTMLVGAGRRKTKSTSSHYRHISISEELRAVETDAAANGIRRPVLKYHDGTVLNFGGIDPPILDSTASILNGTDKKALNGLTSGPKSGKRRFTNSNGEDGDNRSGDSTVSALNSNNEGTANINFHPHIPGIPGIPWPYPWNYLAVLPPSTPCPAGFSTPFYHPTFLNCSFLSNWNLPSLVPSHGVPDSPAGELLDSENPTKRRNASVLVPKTLRVDDPKEAAKSTIWSTLGIEKDSLYRECFLKAQSAGKISPVLVSNPPSLSRSVGFVESSST</sequence>
<comment type="caution">
    <text evidence="1">The sequence shown here is derived from an EMBL/GenBank/DDBJ whole genome shotgun (WGS) entry which is preliminary data.</text>
</comment>
<reference evidence="2" key="1">
    <citation type="journal article" date="2023" name="Front. Plant Sci.">
        <title>Chromosomal-level genome assembly of Melastoma candidum provides insights into trichome evolution.</title>
        <authorList>
            <person name="Zhong Y."/>
            <person name="Wu W."/>
            <person name="Sun C."/>
            <person name="Zou P."/>
            <person name="Liu Y."/>
            <person name="Dai S."/>
            <person name="Zhou R."/>
        </authorList>
    </citation>
    <scope>NUCLEOTIDE SEQUENCE [LARGE SCALE GENOMIC DNA]</scope>
</reference>
<accession>A0ACB9L1W6</accession>
<dbReference type="Proteomes" id="UP001057402">
    <property type="component" value="Chromosome 12"/>
</dbReference>